<dbReference type="RefSeq" id="WP_317081015.1">
    <property type="nucleotide sequence ID" value="NZ_CP136594.1"/>
</dbReference>
<feature type="signal peptide" evidence="4">
    <location>
        <begin position="1"/>
        <end position="25"/>
    </location>
</feature>
<gene>
    <name evidence="7" type="ORF">RB602_12885</name>
</gene>
<reference evidence="7 8" key="1">
    <citation type="submission" date="2023-10" db="EMBL/GenBank/DDBJ databases">
        <title>Complete genome sequence of a Sphingomonadaceae bacterium.</title>
        <authorList>
            <person name="Yan C."/>
        </authorList>
    </citation>
    <scope>NUCLEOTIDE SEQUENCE [LARGE SCALE GENOMIC DNA]</scope>
    <source>
        <strain evidence="7 8">SCSIO 66989</strain>
    </source>
</reference>
<keyword evidence="1" id="KW-0472">Membrane</keyword>
<dbReference type="Pfam" id="PF03865">
    <property type="entry name" value="ShlB"/>
    <property type="match status" value="1"/>
</dbReference>
<evidence type="ECO:0000256" key="3">
    <source>
        <dbReference type="ARBA" id="ARBA00023237"/>
    </source>
</evidence>
<dbReference type="PANTHER" id="PTHR34597">
    <property type="entry name" value="SLR1661 PROTEIN"/>
    <property type="match status" value="1"/>
</dbReference>
<proteinExistence type="predicted"/>
<keyword evidence="4" id="KW-0732">Signal</keyword>
<dbReference type="Pfam" id="PF08479">
    <property type="entry name" value="POTRA_2"/>
    <property type="match status" value="1"/>
</dbReference>
<evidence type="ECO:0000256" key="1">
    <source>
        <dbReference type="ARBA" id="ARBA00022452"/>
    </source>
</evidence>
<dbReference type="KEGG" id="acoa:RB602_12885"/>
<dbReference type="Gene3D" id="3.10.20.310">
    <property type="entry name" value="membrane protein fhac"/>
    <property type="match status" value="1"/>
</dbReference>
<dbReference type="Gene3D" id="2.40.160.50">
    <property type="entry name" value="membrane protein fhac: a member of the omp85/tpsb transporter family"/>
    <property type="match status" value="1"/>
</dbReference>
<dbReference type="GO" id="GO:0008320">
    <property type="term" value="F:protein transmembrane transporter activity"/>
    <property type="evidence" value="ECO:0007669"/>
    <property type="project" value="TreeGrafter"/>
</dbReference>
<dbReference type="PANTHER" id="PTHR34597:SF6">
    <property type="entry name" value="BLR6126 PROTEIN"/>
    <property type="match status" value="1"/>
</dbReference>
<dbReference type="InterPro" id="IPR005565">
    <property type="entry name" value="Hemolysn_activator_HlyB_C"/>
</dbReference>
<evidence type="ECO:0000313" key="8">
    <source>
        <dbReference type="Proteomes" id="UP001302429"/>
    </source>
</evidence>
<evidence type="ECO:0000259" key="5">
    <source>
        <dbReference type="Pfam" id="PF03865"/>
    </source>
</evidence>
<dbReference type="GO" id="GO:0046819">
    <property type="term" value="P:protein secretion by the type V secretion system"/>
    <property type="evidence" value="ECO:0007669"/>
    <property type="project" value="TreeGrafter"/>
</dbReference>
<dbReference type="InterPro" id="IPR013686">
    <property type="entry name" value="Polypept-transport_assoc_ShlB"/>
</dbReference>
<dbReference type="EMBL" id="CP136594">
    <property type="protein sequence ID" value="WOE74729.1"/>
    <property type="molecule type" value="Genomic_DNA"/>
</dbReference>
<keyword evidence="2" id="KW-0812">Transmembrane</keyword>
<evidence type="ECO:0000259" key="6">
    <source>
        <dbReference type="Pfam" id="PF08479"/>
    </source>
</evidence>
<dbReference type="InterPro" id="IPR051544">
    <property type="entry name" value="TPS_OM_transporter"/>
</dbReference>
<name>A0AA97F5H8_9SPHN</name>
<organism evidence="7 8">
    <name type="scientific">Alterisphingorhabdus coralli</name>
    <dbReference type="NCBI Taxonomy" id="3071408"/>
    <lineage>
        <taxon>Bacteria</taxon>
        <taxon>Pseudomonadati</taxon>
        <taxon>Pseudomonadota</taxon>
        <taxon>Alphaproteobacteria</taxon>
        <taxon>Sphingomonadales</taxon>
        <taxon>Sphingomonadaceae</taxon>
        <taxon>Alterisphingorhabdus (ex Yan et al. 2024)</taxon>
    </lineage>
</organism>
<evidence type="ECO:0000256" key="2">
    <source>
        <dbReference type="ARBA" id="ARBA00022692"/>
    </source>
</evidence>
<keyword evidence="3" id="KW-0998">Cell outer membrane</keyword>
<keyword evidence="8" id="KW-1185">Reference proteome</keyword>
<keyword evidence="1" id="KW-1134">Transmembrane beta strand</keyword>
<protein>
    <submittedName>
        <fullName evidence="7">ShlB/FhaC/HecB family hemolysin secretion/activation protein</fullName>
    </submittedName>
</protein>
<accession>A0AA97F5H8</accession>
<evidence type="ECO:0000256" key="4">
    <source>
        <dbReference type="SAM" id="SignalP"/>
    </source>
</evidence>
<dbReference type="AlphaFoldDB" id="A0AA97F5H8"/>
<evidence type="ECO:0000313" key="7">
    <source>
        <dbReference type="EMBL" id="WOE74729.1"/>
    </source>
</evidence>
<dbReference type="Proteomes" id="UP001302429">
    <property type="component" value="Chromosome"/>
</dbReference>
<dbReference type="GO" id="GO:0098046">
    <property type="term" value="C:type V protein secretion system complex"/>
    <property type="evidence" value="ECO:0007669"/>
    <property type="project" value="TreeGrafter"/>
</dbReference>
<feature type="domain" description="Haemolysin activator HlyB C-terminal" evidence="5">
    <location>
        <begin position="228"/>
        <end position="549"/>
    </location>
</feature>
<sequence>MTNRWTLFWAAALLSLTMLYSPAFAQGVPGGVTREEIQRGINDREPPRDSRAISVDTEFERAPCPLAAPEFAEARFTLNDVRFEGPEAIDRSLLSESFASYVGQENSVAIICEIRDRAATILRRQGYLAAVQVPPQSISEGVVTLDLLVARMTRVEIRGDAGTSERLLSRYIDKLSNQPVFNIEEAERYLLLMRDIPGLDVRLALRPANAGPGEVIGEFSVVRNAVFADIAIQNLGSREVGRFGGLARMRLNGLTGLGDQTIISAFSTLDFDEQHVLQLAHRMTLGGEGFTIGGDFTYSWSEPSVGANGLLDSETLVANLDMRYPFIRSQAQNLSGTLGFEYIDQDVDFGAGALSRDTLSVLYARLNYGQTSLPSITGRDGYSAAEPKWSFLAGLEVRQGLDIFGATEGCGVNLANCIFGGVIPPSRIEADGTQFVFRGDARFDYRFTPDVLLTVAPRVQYAPDPLLAYEEFSGGNFTVGRGFDPGVIIGDSGVGVRNELAYGSLIPDGPKASAFQPYAFFDAAWVWNEDAAFNGIDPQELYSIGAGLRANIRNTVTLDTLVAVPLNAAGFQTNTGDVRFLFTLSVQLAPWNWR</sequence>
<feature type="domain" description="Polypeptide-transport-associated ShlB-type" evidence="6">
    <location>
        <begin position="76"/>
        <end position="147"/>
    </location>
</feature>
<feature type="chain" id="PRO_5041735624" evidence="4">
    <location>
        <begin position="26"/>
        <end position="594"/>
    </location>
</feature>